<dbReference type="EMBL" id="CP001010">
    <property type="protein sequence ID" value="ACB44340.1"/>
    <property type="molecule type" value="Genomic_DNA"/>
</dbReference>
<sequence>MTEGIKASLAVIVAYAACAYATKREVFNGDVQKCVVDSNAAGAGFA</sequence>
<organism evidence="1">
    <name type="scientific">Polynucleobacter necessarius subsp. necessarius (strain STIR1)</name>
    <dbReference type="NCBI Taxonomy" id="452638"/>
    <lineage>
        <taxon>Bacteria</taxon>
        <taxon>Pseudomonadati</taxon>
        <taxon>Pseudomonadota</taxon>
        <taxon>Betaproteobacteria</taxon>
        <taxon>Burkholderiales</taxon>
        <taxon>Burkholderiaceae</taxon>
        <taxon>Polynucleobacter</taxon>
    </lineage>
</organism>
<name>B1XVG3_POLNS</name>
<dbReference type="KEGG" id="pne:Pnec_1194"/>
<dbReference type="HOGENOM" id="CLU_3187162_0_0_4"/>
<evidence type="ECO:0000313" key="1">
    <source>
        <dbReference type="EMBL" id="ACB44340.1"/>
    </source>
</evidence>
<proteinExistence type="predicted"/>
<protein>
    <submittedName>
        <fullName evidence="1">Uncharacterized protein</fullName>
    </submittedName>
</protein>
<reference evidence="1" key="1">
    <citation type="submission" date="2008-03" db="EMBL/GenBank/DDBJ databases">
        <title>Complete sequence of Polynucleobacter necessarius STIR1.</title>
        <authorList>
            <consortium name="US DOE Joint Genome Institute"/>
            <person name="Copeland A."/>
            <person name="Lucas S."/>
            <person name="Lapidus A."/>
            <person name="Barry K."/>
            <person name="Detter J.C."/>
            <person name="Glavina del Rio T."/>
            <person name="Hammon N."/>
            <person name="Israni S."/>
            <person name="Dalin E."/>
            <person name="Tice H."/>
            <person name="Pitluck S."/>
            <person name="Chain P."/>
            <person name="Malfatti S."/>
            <person name="Shin M."/>
            <person name="Vergez L."/>
            <person name="Schmutz J."/>
            <person name="Larimer F."/>
            <person name="Land M."/>
            <person name="Hauser L."/>
            <person name="Kyrpides N."/>
            <person name="Kim E."/>
            <person name="Hahn M."/>
            <person name="Richardson P."/>
        </authorList>
    </citation>
    <scope>NUCLEOTIDE SEQUENCE [LARGE SCALE GENOMIC DNA]</scope>
    <source>
        <strain evidence="1">STIR1</strain>
    </source>
</reference>
<accession>B1XVG3</accession>
<dbReference type="AlphaFoldDB" id="B1XVG3"/>
<gene>
    <name evidence="1" type="ordered locus">Pnec_1194</name>
</gene>